<evidence type="ECO:0000256" key="10">
    <source>
        <dbReference type="RuleBase" id="RU369038"/>
    </source>
</evidence>
<dbReference type="GO" id="GO:0000981">
    <property type="term" value="F:DNA-binding transcription factor activity, RNA polymerase II-specific"/>
    <property type="evidence" value="ECO:0007669"/>
    <property type="project" value="UniProtKB-UniRule"/>
</dbReference>
<dbReference type="InterPro" id="IPR045224">
    <property type="entry name" value="HDZip_class_I_plant"/>
</dbReference>
<organism evidence="13 14">
    <name type="scientific">Phoenix dactylifera</name>
    <name type="common">Date palm</name>
    <dbReference type="NCBI Taxonomy" id="42345"/>
    <lineage>
        <taxon>Eukaryota</taxon>
        <taxon>Viridiplantae</taxon>
        <taxon>Streptophyta</taxon>
        <taxon>Embryophyta</taxon>
        <taxon>Tracheophyta</taxon>
        <taxon>Spermatophyta</taxon>
        <taxon>Magnoliopsida</taxon>
        <taxon>Liliopsida</taxon>
        <taxon>Arecaceae</taxon>
        <taxon>Coryphoideae</taxon>
        <taxon>Phoeniceae</taxon>
        <taxon>Phoenix</taxon>
    </lineage>
</organism>
<comment type="similarity">
    <text evidence="7 10">Belongs to the HD-ZIP homeobox family. Class I subfamily.</text>
</comment>
<dbReference type="FunFam" id="1.10.10.60:FF:000144">
    <property type="entry name" value="homeobox-leucine zipper protein ATHB-6-like"/>
    <property type="match status" value="1"/>
</dbReference>
<keyword evidence="4 8" id="KW-0371">Homeobox</keyword>
<evidence type="ECO:0000256" key="1">
    <source>
        <dbReference type="ARBA" id="ARBA00004123"/>
    </source>
</evidence>
<name>A0A8B9APC6_PHODC</name>
<keyword evidence="6 8" id="KW-0539">Nucleus</keyword>
<dbReference type="InterPro" id="IPR009057">
    <property type="entry name" value="Homeodomain-like_sf"/>
</dbReference>
<dbReference type="SMART" id="SM00389">
    <property type="entry name" value="HOX"/>
    <property type="match status" value="1"/>
</dbReference>
<evidence type="ECO:0000259" key="12">
    <source>
        <dbReference type="PROSITE" id="PS50071"/>
    </source>
</evidence>
<dbReference type="GO" id="GO:0045893">
    <property type="term" value="P:positive regulation of DNA-templated transcription"/>
    <property type="evidence" value="ECO:0007669"/>
    <property type="project" value="TreeGrafter"/>
</dbReference>
<dbReference type="SUPFAM" id="SSF46689">
    <property type="entry name" value="Homeodomain-like"/>
    <property type="match status" value="1"/>
</dbReference>
<feature type="coiled-coil region" evidence="11">
    <location>
        <begin position="137"/>
        <end position="178"/>
    </location>
</feature>
<evidence type="ECO:0000256" key="11">
    <source>
        <dbReference type="SAM" id="Coils"/>
    </source>
</evidence>
<evidence type="ECO:0000313" key="13">
    <source>
        <dbReference type="Proteomes" id="UP000228380"/>
    </source>
</evidence>
<sequence length="306" mass="35142">MAGRRSYEGSSMAVLLRNNWISSEAIEPLLSSGTSHGGFPGSRSVMNFEDVHGQRPEWSFCRPFELEETGDEDLDEGVHRPEKKRRLTADQVQFLESSFELENKLEPERKAQLARDLGLQPRQVAIWFQNRRARWKTKQLEKDYEALKSSYDVLKADYDNLLDEKEKLQAEVLSLTNKVFLKEKDIGSSAPFECNKLPPHELQNIVPDAMREVKRVDARVTVCKQEDLSSANSTVLDSGSPPYIDEVDRSTLMEPVDSFHAFEPDRSDLSHAGEVDEVKGSGFLRLEDNLNNYRFPVEDQPYWFWP</sequence>
<evidence type="ECO:0000256" key="7">
    <source>
        <dbReference type="ARBA" id="ARBA00025748"/>
    </source>
</evidence>
<feature type="DNA-binding region" description="Homeobox" evidence="8">
    <location>
        <begin position="80"/>
        <end position="139"/>
    </location>
</feature>
<dbReference type="Pfam" id="PF00046">
    <property type="entry name" value="Homeodomain"/>
    <property type="match status" value="1"/>
</dbReference>
<evidence type="ECO:0000256" key="3">
    <source>
        <dbReference type="ARBA" id="ARBA00023125"/>
    </source>
</evidence>
<protein>
    <recommendedName>
        <fullName evidence="10">Homeobox-leucine zipper protein</fullName>
    </recommendedName>
    <alternativeName>
        <fullName evidence="10">HD-ZIP protein</fullName>
    </alternativeName>
    <alternativeName>
        <fullName evidence="10">Homeodomain transcription factor</fullName>
    </alternativeName>
</protein>
<evidence type="ECO:0000256" key="5">
    <source>
        <dbReference type="ARBA" id="ARBA00023163"/>
    </source>
</evidence>
<dbReference type="InterPro" id="IPR017970">
    <property type="entry name" value="Homeobox_CS"/>
</dbReference>
<dbReference type="PROSITE" id="PS00027">
    <property type="entry name" value="HOMEOBOX_1"/>
    <property type="match status" value="1"/>
</dbReference>
<dbReference type="InterPro" id="IPR003106">
    <property type="entry name" value="Leu_zip_homeo"/>
</dbReference>
<dbReference type="PANTHER" id="PTHR24326">
    <property type="entry name" value="HOMEOBOX-LEUCINE ZIPPER PROTEIN"/>
    <property type="match status" value="1"/>
</dbReference>
<keyword evidence="13" id="KW-1185">Reference proteome</keyword>
<reference evidence="13" key="1">
    <citation type="journal article" date="2019" name="Nat. Commun.">
        <title>Genome-wide association mapping of date palm fruit traits.</title>
        <authorList>
            <person name="Hazzouri K.M."/>
            <person name="Gros-Balthazard M."/>
            <person name="Flowers J.M."/>
            <person name="Copetti D."/>
            <person name="Lemansour A."/>
            <person name="Lebrun M."/>
            <person name="Masmoudi K."/>
            <person name="Ferrand S."/>
            <person name="Dhar M.I."/>
            <person name="Fresquez Z.A."/>
            <person name="Rosas U."/>
            <person name="Zhang J."/>
            <person name="Talag J."/>
            <person name="Lee S."/>
            <person name="Kudrna D."/>
            <person name="Powell R.F."/>
            <person name="Leitch I.J."/>
            <person name="Krueger R.R."/>
            <person name="Wing R.A."/>
            <person name="Amiri K.M.A."/>
            <person name="Purugganan M.D."/>
        </authorList>
    </citation>
    <scope>NUCLEOTIDE SEQUENCE [LARGE SCALE GENOMIC DNA]</scope>
    <source>
        <strain evidence="13">cv. Khalas</strain>
    </source>
</reference>
<accession>A0A8B9APC6</accession>
<dbReference type="GO" id="GO:0005634">
    <property type="term" value="C:nucleus"/>
    <property type="evidence" value="ECO:0007669"/>
    <property type="project" value="UniProtKB-SubCell"/>
</dbReference>
<dbReference type="Gene3D" id="1.10.10.60">
    <property type="entry name" value="Homeodomain-like"/>
    <property type="match status" value="1"/>
</dbReference>
<feature type="domain" description="Homeobox" evidence="12">
    <location>
        <begin position="78"/>
        <end position="138"/>
    </location>
</feature>
<dbReference type="KEGG" id="pda:103709776"/>
<dbReference type="OrthoDB" id="6159439at2759"/>
<dbReference type="Pfam" id="PF02183">
    <property type="entry name" value="HALZ"/>
    <property type="match status" value="1"/>
</dbReference>
<dbReference type="PROSITE" id="PS50071">
    <property type="entry name" value="HOMEOBOX_2"/>
    <property type="match status" value="1"/>
</dbReference>
<reference evidence="14" key="2">
    <citation type="submission" date="2025-08" db="UniProtKB">
        <authorList>
            <consortium name="RefSeq"/>
        </authorList>
    </citation>
    <scope>IDENTIFICATION</scope>
    <source>
        <tissue evidence="14">Young leaves</tissue>
    </source>
</reference>
<dbReference type="AlphaFoldDB" id="A0A8B9APC6"/>
<evidence type="ECO:0000256" key="6">
    <source>
        <dbReference type="ARBA" id="ARBA00023242"/>
    </source>
</evidence>
<dbReference type="RefSeq" id="XP_038985169.1">
    <property type="nucleotide sequence ID" value="XM_039129241.1"/>
</dbReference>
<keyword evidence="11" id="KW-0175">Coiled coil</keyword>
<dbReference type="GO" id="GO:0000976">
    <property type="term" value="F:transcription cis-regulatory region binding"/>
    <property type="evidence" value="ECO:0007669"/>
    <property type="project" value="UniProtKB-ARBA"/>
</dbReference>
<dbReference type="GeneID" id="103709776"/>
<evidence type="ECO:0000256" key="2">
    <source>
        <dbReference type="ARBA" id="ARBA00023015"/>
    </source>
</evidence>
<keyword evidence="5 10" id="KW-0804">Transcription</keyword>
<dbReference type="InterPro" id="IPR000047">
    <property type="entry name" value="HTH_motif"/>
</dbReference>
<dbReference type="Proteomes" id="UP000228380">
    <property type="component" value="Chromosome 8"/>
</dbReference>
<dbReference type="PANTHER" id="PTHR24326:SF606">
    <property type="entry name" value="HOMEOBOX-LEUCINE ZIPPER PROTEIN ATHB-54"/>
    <property type="match status" value="1"/>
</dbReference>
<keyword evidence="2 10" id="KW-0805">Transcription regulation</keyword>
<gene>
    <name evidence="14" type="primary">LOC103709776</name>
</gene>
<dbReference type="InterPro" id="IPR001356">
    <property type="entry name" value="HD"/>
</dbReference>
<keyword evidence="3 8" id="KW-0238">DNA-binding</keyword>
<proteinExistence type="inferred from homology"/>
<evidence type="ECO:0000256" key="8">
    <source>
        <dbReference type="PROSITE-ProRule" id="PRU00108"/>
    </source>
</evidence>
<evidence type="ECO:0000256" key="4">
    <source>
        <dbReference type="ARBA" id="ARBA00023155"/>
    </source>
</evidence>
<dbReference type="PRINTS" id="PR00031">
    <property type="entry name" value="HTHREPRESSR"/>
</dbReference>
<evidence type="ECO:0000313" key="14">
    <source>
        <dbReference type="RefSeq" id="XP_038985169.1"/>
    </source>
</evidence>
<dbReference type="CDD" id="cd00086">
    <property type="entry name" value="homeodomain"/>
    <property type="match status" value="1"/>
</dbReference>
<comment type="function">
    <text evidence="10">Transcription factor.</text>
</comment>
<evidence type="ECO:0000256" key="9">
    <source>
        <dbReference type="RuleBase" id="RU000682"/>
    </source>
</evidence>
<comment type="subcellular location">
    <subcellularLocation>
        <location evidence="1 8 9">Nucleus</location>
    </subcellularLocation>
</comment>